<proteinExistence type="predicted"/>
<dbReference type="Proteomes" id="UP000485562">
    <property type="component" value="Unassembled WGS sequence"/>
</dbReference>
<gene>
    <name evidence="1" type="ORF">BWX89_00080</name>
</gene>
<dbReference type="InterPro" id="IPR022028">
    <property type="entry name" value="DUF3604"/>
</dbReference>
<dbReference type="Pfam" id="PF12228">
    <property type="entry name" value="DUF3604"/>
    <property type="match status" value="1"/>
</dbReference>
<sequence>MKTIPLLEPTTLILPLKDAWNYPGSGYLDILFYYPQIENLQNVYMKKRNWKMIPEESPPEVRIWLLSPAENPSLTIDSQKFNSVHSEPAENKTTWFDFGIINKRFGWPRGFGQMRFRGITREESLVSILIITDQINSVLSKSIENAEMILQGITRKNVGKTFINPSTVPVGSPVLFTLVYETGHIGIPPGSRILLSIPKAFARPQILNKNADGWISVAWAERPCIIQNIEDAGPPYVNVCTICSLPEGLPPAGRIVFNYRTNFTYIFESTFEETEHRYWYSKTPPMNLSVAAVDNREIFVPVSHNNGHIIRFVPREPERLLLFLPGRRKYGKRIELSSIFTDRFRNISQPKAGWDITLKLEGSQSRNLGTLENRFVSPYKFTIQIKGLEPGIYRVSAIKTDTGQTISVSNPMEILPSRSRKPNIYWGEIHSHTQMSDGTGKFDELFKHARDAACLDFAAAADHAEFFTDNQWRWMQDIINAFNEDERFCTLVGYEWGELTGQQGHRNIYTSGKKLKPVRGDYEPTMYLDGLWKSLSKRKDIVCGPHANHCGTVENFLKYHNPYIERFFEIYSMWGTFDELANKLLNTGSILGFTGGGDCHEGKCFLSAEDQDKQGIIPHGFSAHIRFKCGITAAIMNKLNRNNLIEALRSRHTYATTGPRIILDFSVSGIKMGSKKSIKGLPVVHGEVHACGEIKCIDIIRDGKIIHSIPGKTTDIKFTWKDKHPGPCWYYFRVIQKDGERAWSSPVWVLKSTLHRTRNCNKIIGR</sequence>
<dbReference type="InterPro" id="IPR016195">
    <property type="entry name" value="Pol/histidinol_Pase-like"/>
</dbReference>
<dbReference type="AlphaFoldDB" id="A0A1V6CE75"/>
<protein>
    <recommendedName>
        <fullName evidence="2">DUF3604 domain-containing protein</fullName>
    </recommendedName>
</protein>
<accession>A0A1V6CE75</accession>
<comment type="caution">
    <text evidence="1">The sequence shown here is derived from an EMBL/GenBank/DDBJ whole genome shotgun (WGS) entry which is preliminary data.</text>
</comment>
<reference evidence="1" key="1">
    <citation type="submission" date="2017-02" db="EMBL/GenBank/DDBJ databases">
        <title>Delving into the versatile metabolic prowess of the omnipresent phylum Bacteroidetes.</title>
        <authorList>
            <person name="Nobu M.K."/>
            <person name="Mei R."/>
            <person name="Narihiro T."/>
            <person name="Kuroda K."/>
            <person name="Liu W.-T."/>
        </authorList>
    </citation>
    <scope>NUCLEOTIDE SEQUENCE</scope>
    <source>
        <strain evidence="1">ADurb.Bin131</strain>
    </source>
</reference>
<evidence type="ECO:0000313" key="1">
    <source>
        <dbReference type="EMBL" id="OQB75221.1"/>
    </source>
</evidence>
<dbReference type="SUPFAM" id="SSF89550">
    <property type="entry name" value="PHP domain-like"/>
    <property type="match status" value="1"/>
</dbReference>
<evidence type="ECO:0008006" key="2">
    <source>
        <dbReference type="Google" id="ProtNLM"/>
    </source>
</evidence>
<name>A0A1V6CE75_UNCT6</name>
<dbReference type="NCBIfam" id="NF038032">
    <property type="entry name" value="CehA_McbA_metalo"/>
    <property type="match status" value="1"/>
</dbReference>
<dbReference type="Gene3D" id="3.20.20.140">
    <property type="entry name" value="Metal-dependent hydrolases"/>
    <property type="match status" value="1"/>
</dbReference>
<dbReference type="EMBL" id="MWDQ01000020">
    <property type="protein sequence ID" value="OQB75221.1"/>
    <property type="molecule type" value="Genomic_DNA"/>
</dbReference>
<organism evidence="1">
    <name type="scientific">candidate division TA06 bacterium ADurb.Bin131</name>
    <dbReference type="NCBI Taxonomy" id="1852827"/>
    <lineage>
        <taxon>Bacteria</taxon>
        <taxon>Bacteria division TA06</taxon>
    </lineage>
</organism>